<gene>
    <name evidence="4" type="ORF">BU204_13435</name>
</gene>
<evidence type="ECO:0000313" key="5">
    <source>
        <dbReference type="Proteomes" id="UP000185596"/>
    </source>
</evidence>
<dbReference type="STRING" id="1912961.BU204_13435"/>
<dbReference type="InterPro" id="IPR037057">
    <property type="entry name" value="DNA_rep_MutH/T2_RE_sf"/>
</dbReference>
<evidence type="ECO:0000313" key="4">
    <source>
        <dbReference type="EMBL" id="OLF17089.1"/>
    </source>
</evidence>
<organism evidence="4 5">
    <name type="scientific">Actinophytocola xanthii</name>
    <dbReference type="NCBI Taxonomy" id="1912961"/>
    <lineage>
        <taxon>Bacteria</taxon>
        <taxon>Bacillati</taxon>
        <taxon>Actinomycetota</taxon>
        <taxon>Actinomycetes</taxon>
        <taxon>Pseudonocardiales</taxon>
        <taxon>Pseudonocardiaceae</taxon>
    </lineage>
</organism>
<name>A0A1Q8CRU8_9PSEU</name>
<comment type="caution">
    <text evidence="4">The sequence shown here is derived from an EMBL/GenBank/DDBJ whole genome shotgun (WGS) entry which is preliminary data.</text>
</comment>
<dbReference type="EMBL" id="MSIE01000021">
    <property type="protein sequence ID" value="OLF17089.1"/>
    <property type="molecule type" value="Genomic_DNA"/>
</dbReference>
<reference evidence="4 5" key="1">
    <citation type="submission" date="2016-12" db="EMBL/GenBank/DDBJ databases">
        <title>The draft genome sequence of Actinophytocola sp. 11-183.</title>
        <authorList>
            <person name="Wang W."/>
            <person name="Yuan L."/>
        </authorList>
    </citation>
    <scope>NUCLEOTIDE SEQUENCE [LARGE SCALE GENOMIC DNA]</scope>
    <source>
        <strain evidence="4 5">11-183</strain>
    </source>
</reference>
<dbReference type="AlphaFoldDB" id="A0A1Q8CRU8"/>
<keyword evidence="3" id="KW-0378">Hydrolase</keyword>
<dbReference type="GO" id="GO:0003677">
    <property type="term" value="F:DNA binding"/>
    <property type="evidence" value="ECO:0007669"/>
    <property type="project" value="InterPro"/>
</dbReference>
<keyword evidence="5" id="KW-1185">Reference proteome</keyword>
<keyword evidence="2 4" id="KW-0255">Endonuclease</keyword>
<dbReference type="InterPro" id="IPR011335">
    <property type="entry name" value="Restrct_endonuc-II-like"/>
</dbReference>
<dbReference type="Proteomes" id="UP000185596">
    <property type="component" value="Unassembled WGS sequence"/>
</dbReference>
<protein>
    <submittedName>
        <fullName evidence="4">Restriction endonuclease</fullName>
    </submittedName>
</protein>
<dbReference type="SUPFAM" id="SSF52980">
    <property type="entry name" value="Restriction endonuclease-like"/>
    <property type="match status" value="1"/>
</dbReference>
<dbReference type="Gene3D" id="3.40.600.10">
    <property type="entry name" value="DNA mismatch repair MutH/Restriction endonuclease, type II"/>
    <property type="match status" value="1"/>
</dbReference>
<keyword evidence="1" id="KW-0540">Nuclease</keyword>
<dbReference type="GO" id="GO:0016787">
    <property type="term" value="F:hydrolase activity"/>
    <property type="evidence" value="ECO:0007669"/>
    <property type="project" value="UniProtKB-KW"/>
</dbReference>
<evidence type="ECO:0000256" key="3">
    <source>
        <dbReference type="ARBA" id="ARBA00022801"/>
    </source>
</evidence>
<dbReference type="Pfam" id="PF09233">
    <property type="entry name" value="Endonuc-EcoRV"/>
    <property type="match status" value="1"/>
</dbReference>
<evidence type="ECO:0000256" key="2">
    <source>
        <dbReference type="ARBA" id="ARBA00022759"/>
    </source>
</evidence>
<dbReference type="GO" id="GO:0004519">
    <property type="term" value="F:endonuclease activity"/>
    <property type="evidence" value="ECO:0007669"/>
    <property type="project" value="UniProtKB-KW"/>
</dbReference>
<evidence type="ECO:0000256" key="1">
    <source>
        <dbReference type="ARBA" id="ARBA00022722"/>
    </source>
</evidence>
<dbReference type="InterPro" id="IPR015314">
    <property type="entry name" value="Restrct_endonuc_II_EcoRV"/>
</dbReference>
<accession>A0A1Q8CRU8</accession>
<sequence>MDLEEWLRTRCSGYEFDIKGVFRRAGSHEWPVVAHTAEALETSLAEGGHLLPLPKEPAALANVLEVSIVDFVLAAVAEEDGAEGQRGTERGYPDIEISGSKFGGGFHAVDVKVARRKINKNGAPSGQTQSRITLYTGNTYFRYPTLKWPGTFRPFNEYKSHLDIIGIYTLDEQSAARVVDLELIVQPPWKIASKKRSSTTREYLGAVMGITDLREGRGEFDTPEEFYTYWRKYKFKIGDVVQKQLDKLLQAHDPATQLTLMNVDRASEDDHP</sequence>
<proteinExistence type="predicted"/>